<sequence length="323" mass="33405">MAHSDAEALQALLGPSARFCRRGLTGQDGVALAPLIDHHLHLHLVDEHALPAHGIAGAVDLGGDPAYFARRPKHGMPQVEYAGAFLTVPGGYPSFRSWAPAQIVHIVTSSSAAPGVPGGARTSVDEMADAGASVIKVALHNTEGPVFDTHTLQVLVAAAHDRGLPVVAHVEGDGMTRRALDAGVDVLAHAPFTERIDEDLVAAAVAAGQRWISTLAIHDDPQLALDNTAAFAAADGRVLYGTDLGNGDRPAGLVPAELRCLHRAGIRGPALIGALTDPWPRAAFDRGVATFVTGPAPDAEAGIPAWLGGATVVPAEELITREP</sequence>
<keyword evidence="2" id="KW-1185">Reference proteome</keyword>
<dbReference type="InterPro" id="IPR032466">
    <property type="entry name" value="Metal_Hydrolase"/>
</dbReference>
<dbReference type="SUPFAM" id="SSF51556">
    <property type="entry name" value="Metallo-dependent hydrolases"/>
    <property type="match status" value="1"/>
</dbReference>
<dbReference type="EMBL" id="CP091139">
    <property type="protein sequence ID" value="UUT36634.1"/>
    <property type="molecule type" value="Genomic_DNA"/>
</dbReference>
<protein>
    <recommendedName>
        <fullName evidence="3">Hydrolase</fullName>
    </recommendedName>
</protein>
<accession>A0ABY5NN60</accession>
<organism evidence="1 2">
    <name type="scientific">Microbacterium elymi</name>
    <dbReference type="NCBI Taxonomy" id="2909587"/>
    <lineage>
        <taxon>Bacteria</taxon>
        <taxon>Bacillati</taxon>
        <taxon>Actinomycetota</taxon>
        <taxon>Actinomycetes</taxon>
        <taxon>Micrococcales</taxon>
        <taxon>Microbacteriaceae</taxon>
        <taxon>Microbacterium</taxon>
    </lineage>
</organism>
<name>A0ABY5NN60_9MICO</name>
<reference evidence="1" key="1">
    <citation type="submission" date="2022-01" db="EMBL/GenBank/DDBJ databases">
        <title>Microbacterium eymi and Microbacterium rhizovicinus sp. nov., isolated from the rhizospheric soil of Elymus tsukushiensis, a plant native to the Dokdo Islands, Republic of Korea.</title>
        <authorList>
            <person name="Hwang Y.J."/>
        </authorList>
    </citation>
    <scope>NUCLEOTIDE SEQUENCE</scope>
    <source>
        <strain evidence="1">KUDC0405</strain>
    </source>
</reference>
<dbReference type="InterPro" id="IPR051781">
    <property type="entry name" value="Metallo-dep_Hydrolase"/>
</dbReference>
<dbReference type="RefSeq" id="WP_259613297.1">
    <property type="nucleotide sequence ID" value="NZ_CP091139.2"/>
</dbReference>
<dbReference type="Gene3D" id="3.20.20.140">
    <property type="entry name" value="Metal-dependent hydrolases"/>
    <property type="match status" value="1"/>
</dbReference>
<evidence type="ECO:0000313" key="2">
    <source>
        <dbReference type="Proteomes" id="UP001054811"/>
    </source>
</evidence>
<dbReference type="Proteomes" id="UP001054811">
    <property type="component" value="Chromosome"/>
</dbReference>
<dbReference type="PANTHER" id="PTHR43135">
    <property type="entry name" value="ALPHA-D-RIBOSE 1-METHYLPHOSPHONATE 5-TRIPHOSPHATE DIPHOSPHATASE"/>
    <property type="match status" value="1"/>
</dbReference>
<evidence type="ECO:0000313" key="1">
    <source>
        <dbReference type="EMBL" id="UUT36634.1"/>
    </source>
</evidence>
<dbReference type="PANTHER" id="PTHR43135:SF3">
    <property type="entry name" value="ALPHA-D-RIBOSE 1-METHYLPHOSPHONATE 5-TRIPHOSPHATE DIPHOSPHATASE"/>
    <property type="match status" value="1"/>
</dbReference>
<evidence type="ECO:0008006" key="3">
    <source>
        <dbReference type="Google" id="ProtNLM"/>
    </source>
</evidence>
<proteinExistence type="predicted"/>
<gene>
    <name evidence="1" type="ORF">L2X98_28340</name>
</gene>